<keyword evidence="2" id="KW-0521">NADP</keyword>
<dbReference type="InterPro" id="IPR036291">
    <property type="entry name" value="NAD(P)-bd_dom_sf"/>
</dbReference>
<feature type="domain" description="NmrA-like" evidence="3">
    <location>
        <begin position="4"/>
        <end position="292"/>
    </location>
</feature>
<evidence type="ECO:0000256" key="2">
    <source>
        <dbReference type="ARBA" id="ARBA00022857"/>
    </source>
</evidence>
<dbReference type="EMBL" id="PDXD01000055">
    <property type="protein sequence ID" value="RYN67282.1"/>
    <property type="molecule type" value="Genomic_DNA"/>
</dbReference>
<protein>
    <recommendedName>
        <fullName evidence="3">NmrA-like domain-containing protein</fullName>
    </recommendedName>
</protein>
<accession>A0A4Q4N2I6</accession>
<dbReference type="GO" id="GO:0005634">
    <property type="term" value="C:nucleus"/>
    <property type="evidence" value="ECO:0007669"/>
    <property type="project" value="TreeGrafter"/>
</dbReference>
<sequence length="317" mass="34002">MSSKKIITVLGATGNQGGSVITALLAHPEIASQYSIRGITRDTTKPSAQKLMAKGVQPVKADLNDPSSLQAAFHGAFAAFAVTNYWETMSKSTEIAQGKNIVDAAIATGVKHLILSSLPNVTALTNGALTNVEHFDSKAEVSDYAETQKKKTGMWVTHFMPGYFMQNLKSTINKDPATGVSMMTLPWDATSTHIPLIDIVSDAGKYVAGALVLGADADGARIQAVSQWVTPNEVAATVSKVTGDNVTFMEVPRDVWEGYLPLPPLANTELGENMTLIKDYSYYGNDAPAKQHEYSKYVEAISGQSLTSFEDFVKAGF</sequence>
<reference evidence="5" key="1">
    <citation type="journal article" date="2019" name="bioRxiv">
        <title>Genomics, evolutionary history and diagnostics of the Alternaria alternata species group including apple and Asian pear pathotypes.</title>
        <authorList>
            <person name="Armitage A.D."/>
            <person name="Cockerton H.M."/>
            <person name="Sreenivasaprasad S."/>
            <person name="Woodhall J.W."/>
            <person name="Lane C.R."/>
            <person name="Harrison R.J."/>
            <person name="Clarkson J.P."/>
        </authorList>
    </citation>
    <scope>NUCLEOTIDE SEQUENCE [LARGE SCALE GENOMIC DNA]</scope>
    <source>
        <strain evidence="5">FERA 1177</strain>
    </source>
</reference>
<dbReference type="PANTHER" id="PTHR42748:SF31">
    <property type="entry name" value="NMRA-LIKE DOMAIN-CONTAINING PROTEIN-RELATED"/>
    <property type="match status" value="1"/>
</dbReference>
<evidence type="ECO:0000256" key="1">
    <source>
        <dbReference type="ARBA" id="ARBA00006328"/>
    </source>
</evidence>
<evidence type="ECO:0000259" key="3">
    <source>
        <dbReference type="Pfam" id="PF05368"/>
    </source>
</evidence>
<dbReference type="CDD" id="cd05251">
    <property type="entry name" value="NmrA_like_SDR_a"/>
    <property type="match status" value="1"/>
</dbReference>
<dbReference type="PANTHER" id="PTHR42748">
    <property type="entry name" value="NITROGEN METABOLITE REPRESSION PROTEIN NMRA FAMILY MEMBER"/>
    <property type="match status" value="1"/>
</dbReference>
<dbReference type="SUPFAM" id="SSF51735">
    <property type="entry name" value="NAD(P)-binding Rossmann-fold domains"/>
    <property type="match status" value="1"/>
</dbReference>
<evidence type="ECO:0000313" key="4">
    <source>
        <dbReference type="EMBL" id="RYN67282.1"/>
    </source>
</evidence>
<comment type="similarity">
    <text evidence="1">Belongs to the NmrA-type oxidoreductase family.</text>
</comment>
<name>A0A4Q4N2I6_ALTAL</name>
<dbReference type="InterPro" id="IPR051164">
    <property type="entry name" value="NmrA-like_oxidored"/>
</dbReference>
<evidence type="ECO:0000313" key="5">
    <source>
        <dbReference type="Proteomes" id="UP000291422"/>
    </source>
</evidence>
<dbReference type="Pfam" id="PF05368">
    <property type="entry name" value="NmrA"/>
    <property type="match status" value="1"/>
</dbReference>
<dbReference type="AlphaFoldDB" id="A0A4Q4N2I6"/>
<dbReference type="VEuPathDB" id="FungiDB:CC77DRAFT_63326"/>
<comment type="caution">
    <text evidence="4">The sequence shown here is derived from an EMBL/GenBank/DDBJ whole genome shotgun (WGS) entry which is preliminary data.</text>
</comment>
<dbReference type="Proteomes" id="UP000291422">
    <property type="component" value="Unassembled WGS sequence"/>
</dbReference>
<dbReference type="Gene3D" id="3.40.50.720">
    <property type="entry name" value="NAD(P)-binding Rossmann-like Domain"/>
    <property type="match status" value="1"/>
</dbReference>
<organism evidence="4 5">
    <name type="scientific">Alternaria alternata</name>
    <name type="common">Alternaria rot fungus</name>
    <name type="synonym">Torula alternata</name>
    <dbReference type="NCBI Taxonomy" id="5599"/>
    <lineage>
        <taxon>Eukaryota</taxon>
        <taxon>Fungi</taxon>
        <taxon>Dikarya</taxon>
        <taxon>Ascomycota</taxon>
        <taxon>Pezizomycotina</taxon>
        <taxon>Dothideomycetes</taxon>
        <taxon>Pleosporomycetidae</taxon>
        <taxon>Pleosporales</taxon>
        <taxon>Pleosporineae</taxon>
        <taxon>Pleosporaceae</taxon>
        <taxon>Alternaria</taxon>
        <taxon>Alternaria sect. Alternaria</taxon>
        <taxon>Alternaria alternata complex</taxon>
    </lineage>
</organism>
<proteinExistence type="inferred from homology"/>
<dbReference type="Gene3D" id="3.90.25.10">
    <property type="entry name" value="UDP-galactose 4-epimerase, domain 1"/>
    <property type="match status" value="1"/>
</dbReference>
<gene>
    <name evidence="4" type="ORF">AA0117_g11664</name>
</gene>
<dbReference type="InterPro" id="IPR008030">
    <property type="entry name" value="NmrA-like"/>
</dbReference>